<dbReference type="NCBIfam" id="TIGR02937">
    <property type="entry name" value="sigma70-ECF"/>
    <property type="match status" value="1"/>
</dbReference>
<dbReference type="Gene3D" id="1.10.10.10">
    <property type="entry name" value="Winged helix-like DNA-binding domain superfamily/Winged helix DNA-binding domain"/>
    <property type="match status" value="1"/>
</dbReference>
<dbReference type="EMBL" id="PZEV01000018">
    <property type="protein sequence ID" value="PTI51051.1"/>
    <property type="molecule type" value="Genomic_DNA"/>
</dbReference>
<protein>
    <recommendedName>
        <fullName evidence="2">RNA polymerase sigma factor SigS</fullName>
    </recommendedName>
</protein>
<dbReference type="GO" id="GO:0016987">
    <property type="term" value="F:sigma factor activity"/>
    <property type="evidence" value="ECO:0007669"/>
    <property type="project" value="UniProtKB-KW"/>
</dbReference>
<comment type="function">
    <text evidence="7">Sigma factors are initiation factors that promote the attachment of RNA polymerase to specific initiation sites and are then released. Sigma-S contributes to the protection against external stress, thus playing a role in cellular fitness and survival.</text>
</comment>
<gene>
    <name evidence="10" type="ORF">BU085_06695</name>
</gene>
<dbReference type="InterPro" id="IPR013325">
    <property type="entry name" value="RNA_pol_sigma_r2"/>
</dbReference>
<dbReference type="Proteomes" id="UP000240717">
    <property type="component" value="Unassembled WGS sequence"/>
</dbReference>
<dbReference type="GO" id="GO:0003677">
    <property type="term" value="F:DNA binding"/>
    <property type="evidence" value="ECO:0007669"/>
    <property type="project" value="UniProtKB-KW"/>
</dbReference>
<dbReference type="RefSeq" id="WP_075777924.1">
    <property type="nucleotide sequence ID" value="NZ_PZEV01000018.1"/>
</dbReference>
<evidence type="ECO:0000256" key="4">
    <source>
        <dbReference type="ARBA" id="ARBA00023082"/>
    </source>
</evidence>
<reference evidence="10 11" key="1">
    <citation type="journal article" date="2016" name="Front. Microbiol.">
        <title>Comprehensive Phylogenetic Analysis of Bovine Non-aureus Staphylococci Species Based on Whole-Genome Sequencing.</title>
        <authorList>
            <person name="Naushad S."/>
            <person name="Barkema H.W."/>
            <person name="Luby C."/>
            <person name="Condas L.A."/>
            <person name="Nobrega D.B."/>
            <person name="Carson D.A."/>
            <person name="De Buck J."/>
        </authorList>
    </citation>
    <scope>NUCLEOTIDE SEQUENCE [LARGE SCALE GENOMIC DNA]</scope>
    <source>
        <strain evidence="10 11">SNUC 2993</strain>
    </source>
</reference>
<keyword evidence="6" id="KW-0804">Transcription</keyword>
<dbReference type="InterPro" id="IPR036388">
    <property type="entry name" value="WH-like_DNA-bd_sf"/>
</dbReference>
<evidence type="ECO:0000256" key="2">
    <source>
        <dbReference type="ARBA" id="ARBA00021245"/>
    </source>
</evidence>
<keyword evidence="5" id="KW-0238">DNA-binding</keyword>
<dbReference type="PANTHER" id="PTHR43133">
    <property type="entry name" value="RNA POLYMERASE ECF-TYPE SIGMA FACTO"/>
    <property type="match status" value="1"/>
</dbReference>
<organism evidence="10 11">
    <name type="scientific">Staphylococcus warneri</name>
    <dbReference type="NCBI Taxonomy" id="1292"/>
    <lineage>
        <taxon>Bacteria</taxon>
        <taxon>Bacillati</taxon>
        <taxon>Bacillota</taxon>
        <taxon>Bacilli</taxon>
        <taxon>Bacillales</taxon>
        <taxon>Staphylococcaceae</taxon>
        <taxon>Staphylococcus</taxon>
    </lineage>
</organism>
<evidence type="ECO:0000256" key="5">
    <source>
        <dbReference type="ARBA" id="ARBA00023125"/>
    </source>
</evidence>
<comment type="similarity">
    <text evidence="1">Belongs to the sigma-70 factor family.</text>
</comment>
<evidence type="ECO:0000256" key="7">
    <source>
        <dbReference type="ARBA" id="ARBA00024701"/>
    </source>
</evidence>
<evidence type="ECO:0000256" key="6">
    <source>
        <dbReference type="ARBA" id="ARBA00023163"/>
    </source>
</evidence>
<name>A0A2T4Q0F4_STAWA</name>
<evidence type="ECO:0000313" key="11">
    <source>
        <dbReference type="Proteomes" id="UP000240717"/>
    </source>
</evidence>
<dbReference type="GO" id="GO:0006352">
    <property type="term" value="P:DNA-templated transcription initiation"/>
    <property type="evidence" value="ECO:0007669"/>
    <property type="project" value="InterPro"/>
</dbReference>
<dbReference type="InterPro" id="IPR016032">
    <property type="entry name" value="Sig_transdc_resp-reg_C-effctor"/>
</dbReference>
<dbReference type="InterPro" id="IPR014284">
    <property type="entry name" value="RNA_pol_sigma-70_dom"/>
</dbReference>
<dbReference type="InterPro" id="IPR007627">
    <property type="entry name" value="RNA_pol_sigma70_r2"/>
</dbReference>
<sequence length="194" mass="23437">MTQKNNNIKQQSVLLSKSQKIDLELKAILQQFNSFIVGRINYISQNDFEKDDLYQEVLIKLYLALKRQQFQYDDSFIKYISRLIKSVKCDYYRRYYTQQKRFTNVVNDAVVEYQTNLLDHDRVEKEILTCEAIKLLNDACEKLTKQEREVFELYSKGYKPKEIARLLNIKDKVVYNAIQRCKMKIRHHLEYRLK</sequence>
<evidence type="ECO:0000259" key="9">
    <source>
        <dbReference type="Pfam" id="PF08281"/>
    </source>
</evidence>
<dbReference type="Pfam" id="PF08281">
    <property type="entry name" value="Sigma70_r4_2"/>
    <property type="match status" value="1"/>
</dbReference>
<keyword evidence="3" id="KW-0805">Transcription regulation</keyword>
<keyword evidence="4" id="KW-0731">Sigma factor</keyword>
<dbReference type="PANTHER" id="PTHR43133:SF8">
    <property type="entry name" value="RNA POLYMERASE SIGMA FACTOR HI_1459-RELATED"/>
    <property type="match status" value="1"/>
</dbReference>
<dbReference type="SUPFAM" id="SSF46894">
    <property type="entry name" value="C-terminal effector domain of the bipartite response regulators"/>
    <property type="match status" value="1"/>
</dbReference>
<dbReference type="InterPro" id="IPR039425">
    <property type="entry name" value="RNA_pol_sigma-70-like"/>
</dbReference>
<evidence type="ECO:0000256" key="3">
    <source>
        <dbReference type="ARBA" id="ARBA00023015"/>
    </source>
</evidence>
<feature type="domain" description="RNA polymerase sigma-70 region 2" evidence="8">
    <location>
        <begin position="36"/>
        <end position="94"/>
    </location>
</feature>
<dbReference type="InterPro" id="IPR013249">
    <property type="entry name" value="RNA_pol_sigma70_r4_t2"/>
</dbReference>
<dbReference type="Pfam" id="PF04542">
    <property type="entry name" value="Sigma70_r2"/>
    <property type="match status" value="1"/>
</dbReference>
<dbReference type="STRING" id="1194526.A284_10680"/>
<dbReference type="SUPFAM" id="SSF88946">
    <property type="entry name" value="Sigma2 domain of RNA polymerase sigma factors"/>
    <property type="match status" value="1"/>
</dbReference>
<accession>A0A2T4Q0F4</accession>
<evidence type="ECO:0000256" key="1">
    <source>
        <dbReference type="ARBA" id="ARBA00007788"/>
    </source>
</evidence>
<dbReference type="AlphaFoldDB" id="A0A2T4Q0F4"/>
<comment type="caution">
    <text evidence="10">The sequence shown here is derived from an EMBL/GenBank/DDBJ whole genome shotgun (WGS) entry which is preliminary data.</text>
</comment>
<evidence type="ECO:0000259" key="8">
    <source>
        <dbReference type="Pfam" id="PF04542"/>
    </source>
</evidence>
<dbReference type="Gene3D" id="1.10.1740.10">
    <property type="match status" value="1"/>
</dbReference>
<evidence type="ECO:0000313" key="10">
    <source>
        <dbReference type="EMBL" id="PTI51051.1"/>
    </source>
</evidence>
<feature type="domain" description="RNA polymerase sigma factor 70 region 4 type 2" evidence="9">
    <location>
        <begin position="136"/>
        <end position="184"/>
    </location>
</feature>
<proteinExistence type="inferred from homology"/>